<dbReference type="GO" id="GO:0016787">
    <property type="term" value="F:hydrolase activity"/>
    <property type="evidence" value="ECO:0007669"/>
    <property type="project" value="UniProtKB-KW"/>
</dbReference>
<dbReference type="Pfam" id="PF13419">
    <property type="entry name" value="HAD_2"/>
    <property type="match status" value="1"/>
</dbReference>
<comment type="caution">
    <text evidence="1">The sequence shown here is derived from an EMBL/GenBank/DDBJ whole genome shotgun (WGS) entry which is preliminary data.</text>
</comment>
<dbReference type="Proteomes" id="UP001623041">
    <property type="component" value="Unassembled WGS sequence"/>
</dbReference>
<dbReference type="InterPro" id="IPR023198">
    <property type="entry name" value="PGP-like_dom2"/>
</dbReference>
<keyword evidence="2" id="KW-1185">Reference proteome</keyword>
<protein>
    <submittedName>
        <fullName evidence="1">HAD family hydrolase</fullName>
    </submittedName>
</protein>
<dbReference type="SFLD" id="SFLDS00003">
    <property type="entry name" value="Haloacid_Dehalogenase"/>
    <property type="match status" value="1"/>
</dbReference>
<dbReference type="InterPro" id="IPR006439">
    <property type="entry name" value="HAD-SF_hydro_IA"/>
</dbReference>
<dbReference type="SFLD" id="SFLDG01135">
    <property type="entry name" value="C1.5.6:_HAD__Beta-PGM__Phospha"/>
    <property type="match status" value="1"/>
</dbReference>
<dbReference type="InterPro" id="IPR036412">
    <property type="entry name" value="HAD-like_sf"/>
</dbReference>
<organism evidence="1 2">
    <name type="scientific">Bacillus salipaludis</name>
    <dbReference type="NCBI Taxonomy" id="2547811"/>
    <lineage>
        <taxon>Bacteria</taxon>
        <taxon>Bacillati</taxon>
        <taxon>Bacillota</taxon>
        <taxon>Bacilli</taxon>
        <taxon>Bacillales</taxon>
        <taxon>Bacillaceae</taxon>
        <taxon>Bacillus</taxon>
    </lineage>
</organism>
<dbReference type="RefSeq" id="WP_406582325.1">
    <property type="nucleotide sequence ID" value="NZ_JBJHQH010000017.1"/>
</dbReference>
<dbReference type="SFLD" id="SFLDG01129">
    <property type="entry name" value="C1.5:_HAD__Beta-PGM__Phosphata"/>
    <property type="match status" value="1"/>
</dbReference>
<keyword evidence="1" id="KW-0378">Hydrolase</keyword>
<gene>
    <name evidence="1" type="ORF">ACJEBI_20390</name>
</gene>
<dbReference type="EMBL" id="JBJHQH010000017">
    <property type="protein sequence ID" value="MFK9093826.1"/>
    <property type="molecule type" value="Genomic_DNA"/>
</dbReference>
<evidence type="ECO:0000313" key="1">
    <source>
        <dbReference type="EMBL" id="MFK9093826.1"/>
    </source>
</evidence>
<proteinExistence type="predicted"/>
<sequence>MKAIIFDFDGLIVDTESIWYECFREVLAVKGLDLTIEQFSNGVGTKSDDLYDYIRLNLPSPVSLEEIRKSAHGLFPAKMGKPVLRDGVESYLKEAKELGLKIGLASSSSRDWVEGYLKKLQIFDYFDAIKTRDDVVKVKPNPALYLKTLEALSVSASEALSFEDSRNGLLAAKAAGLPCIMVPNGVTAHLDFSEATHQITSMAEVKLGEVIKLVG</sequence>
<dbReference type="CDD" id="cd16423">
    <property type="entry name" value="HAD_BPGM-like"/>
    <property type="match status" value="1"/>
</dbReference>
<dbReference type="InterPro" id="IPR041492">
    <property type="entry name" value="HAD_2"/>
</dbReference>
<accession>A0ABW8RJY8</accession>
<dbReference type="PANTHER" id="PTHR18901:SF38">
    <property type="entry name" value="PSEUDOURIDINE-5'-PHOSPHATASE"/>
    <property type="match status" value="1"/>
</dbReference>
<dbReference type="InterPro" id="IPR023214">
    <property type="entry name" value="HAD_sf"/>
</dbReference>
<reference evidence="1 2" key="1">
    <citation type="submission" date="2024-11" db="EMBL/GenBank/DDBJ databases">
        <authorList>
            <person name="Lucas J.A."/>
        </authorList>
    </citation>
    <scope>NUCLEOTIDE SEQUENCE [LARGE SCALE GENOMIC DNA]</scope>
    <source>
        <strain evidence="1 2">Z 5.4</strain>
    </source>
</reference>
<dbReference type="Gene3D" id="1.10.150.240">
    <property type="entry name" value="Putative phosphatase, domain 2"/>
    <property type="match status" value="1"/>
</dbReference>
<name>A0ABW8RJY8_9BACI</name>
<evidence type="ECO:0000313" key="2">
    <source>
        <dbReference type="Proteomes" id="UP001623041"/>
    </source>
</evidence>
<dbReference type="Gene3D" id="3.40.50.1000">
    <property type="entry name" value="HAD superfamily/HAD-like"/>
    <property type="match status" value="1"/>
</dbReference>
<dbReference type="NCBIfam" id="TIGR01509">
    <property type="entry name" value="HAD-SF-IA-v3"/>
    <property type="match status" value="1"/>
</dbReference>
<dbReference type="SUPFAM" id="SSF56784">
    <property type="entry name" value="HAD-like"/>
    <property type="match status" value="1"/>
</dbReference>
<dbReference type="PANTHER" id="PTHR18901">
    <property type="entry name" value="2-DEOXYGLUCOSE-6-PHOSPHATE PHOSPHATASE 2"/>
    <property type="match status" value="1"/>
</dbReference>